<evidence type="ECO:0000313" key="5">
    <source>
        <dbReference type="RefSeq" id="XP_028143022.1"/>
    </source>
</evidence>
<dbReference type="PROSITE" id="PS00455">
    <property type="entry name" value="AMP_BINDING"/>
    <property type="match status" value="1"/>
</dbReference>
<gene>
    <name evidence="5 6" type="primary">LOC114336839</name>
</gene>
<protein>
    <submittedName>
        <fullName evidence="5 6">Acyl-CoA synthetase family member 2, mitochondrial-like</fullName>
    </submittedName>
</protein>
<dbReference type="InterPro" id="IPR042099">
    <property type="entry name" value="ANL_N_sf"/>
</dbReference>
<feature type="domain" description="AMP-binding enzyme C-terminal" evidence="4">
    <location>
        <begin position="462"/>
        <end position="538"/>
    </location>
</feature>
<reference evidence="5 6" key="1">
    <citation type="submission" date="2025-04" db="UniProtKB">
        <authorList>
            <consortium name="RefSeq"/>
        </authorList>
    </citation>
    <scope>IDENTIFICATION</scope>
    <source>
        <tissue evidence="5 6">Whole insect</tissue>
    </source>
</reference>
<evidence type="ECO:0000256" key="1">
    <source>
        <dbReference type="ARBA" id="ARBA00006432"/>
    </source>
</evidence>
<keyword evidence="2" id="KW-0436">Ligase</keyword>
<accession>A0A6P7G7S8</accession>
<name>A0A6P7G7S8_DIAVI</name>
<dbReference type="GO" id="GO:0006631">
    <property type="term" value="P:fatty acid metabolic process"/>
    <property type="evidence" value="ECO:0007669"/>
    <property type="project" value="TreeGrafter"/>
</dbReference>
<dbReference type="SUPFAM" id="SSF56801">
    <property type="entry name" value="Acetyl-CoA synthetase-like"/>
    <property type="match status" value="1"/>
</dbReference>
<dbReference type="AlphaFoldDB" id="A0A6P7G7S8"/>
<evidence type="ECO:0000259" key="4">
    <source>
        <dbReference type="Pfam" id="PF13193"/>
    </source>
</evidence>
<proteinExistence type="inferred from homology"/>
<dbReference type="InterPro" id="IPR020845">
    <property type="entry name" value="AMP-binding_CS"/>
</dbReference>
<evidence type="ECO:0000259" key="3">
    <source>
        <dbReference type="Pfam" id="PF00501"/>
    </source>
</evidence>
<dbReference type="PANTHER" id="PTHR43201">
    <property type="entry name" value="ACYL-COA SYNTHETASE"/>
    <property type="match status" value="1"/>
</dbReference>
<dbReference type="Pfam" id="PF00501">
    <property type="entry name" value="AMP-binding"/>
    <property type="match status" value="1"/>
</dbReference>
<dbReference type="InterPro" id="IPR045851">
    <property type="entry name" value="AMP-bd_C_sf"/>
</dbReference>
<evidence type="ECO:0000256" key="2">
    <source>
        <dbReference type="ARBA" id="ARBA00022598"/>
    </source>
</evidence>
<dbReference type="Gene3D" id="3.40.50.12780">
    <property type="entry name" value="N-terminal domain of ligase-like"/>
    <property type="match status" value="1"/>
</dbReference>
<evidence type="ECO:0000313" key="6">
    <source>
        <dbReference type="RefSeq" id="XP_028143024.1"/>
    </source>
</evidence>
<dbReference type="FunFam" id="3.30.300.30:FF:000008">
    <property type="entry name" value="2,3-dihydroxybenzoate-AMP ligase"/>
    <property type="match status" value="1"/>
</dbReference>
<feature type="domain" description="AMP-dependent synthetase/ligase" evidence="3">
    <location>
        <begin position="35"/>
        <end position="413"/>
    </location>
</feature>
<dbReference type="InterPro" id="IPR025110">
    <property type="entry name" value="AMP-bd_C"/>
</dbReference>
<dbReference type="InterPro" id="IPR000873">
    <property type="entry name" value="AMP-dep_synth/lig_dom"/>
</dbReference>
<sequence>MEPGLSLLRRHSDIPLSNSTLIQLIDNSLNRFKYNTYIISKEQRLHVTYEKAVNDADNLAAGLIELGMEPKDRIGMIIHNSVESIVANFACIRGGFVAVNLNPALQPRELEHCMKITQMKCLIIVDRYKVFNILGILQKVIPEIEDTVYNPIEAKEFPHFKRVVMIDDQLHKGTCCFKSVIAMGKATAKNKLKEYQAQVKPEDLSHIIFTSGTTGNPKPVGLTHFQIYNTVIFFGMRVASDRRPTRVCFVLPQFHVFGMGFTLISLNYGNTLVLPSFYYNSESTLEAISIDHCSVIMGTPTMLADLVKYQSLKSLPIQIDECHCGGAPGSEKLFKKVIQILDVGRLADGYGATEALAISWPLRNEQIDYTSRCVGHLMDHLEAKVVDPEGRIVPFGTVGELYVRGYSVIKSYLDGENSDVFDKDGWYHTGDAIYMTDDGRLHIMGRLKDIINRGGEKVSPAEVEAILSKHDNIQEVCIVGTKDERLGEEVCACVVLEDDDIDFTLSDIRNFCSGQLSHYKIPSRLEIMTHLPKTPMGKVKKAMLVDRISHPQAKKESD</sequence>
<comment type="similarity">
    <text evidence="1">Belongs to the ATP-dependent AMP-binding enzyme family.</text>
</comment>
<organism evidence="5">
    <name type="scientific">Diabrotica virgifera virgifera</name>
    <name type="common">western corn rootworm</name>
    <dbReference type="NCBI Taxonomy" id="50390"/>
    <lineage>
        <taxon>Eukaryota</taxon>
        <taxon>Metazoa</taxon>
        <taxon>Ecdysozoa</taxon>
        <taxon>Arthropoda</taxon>
        <taxon>Hexapoda</taxon>
        <taxon>Insecta</taxon>
        <taxon>Pterygota</taxon>
        <taxon>Neoptera</taxon>
        <taxon>Endopterygota</taxon>
        <taxon>Coleoptera</taxon>
        <taxon>Polyphaga</taxon>
        <taxon>Cucujiformia</taxon>
        <taxon>Chrysomeloidea</taxon>
        <taxon>Chrysomelidae</taxon>
        <taxon>Galerucinae</taxon>
        <taxon>Diabroticina</taxon>
        <taxon>Diabroticites</taxon>
        <taxon>Diabrotica</taxon>
    </lineage>
</organism>
<dbReference type="GO" id="GO:0031956">
    <property type="term" value="F:medium-chain fatty acid-CoA ligase activity"/>
    <property type="evidence" value="ECO:0007669"/>
    <property type="project" value="TreeGrafter"/>
</dbReference>
<dbReference type="Pfam" id="PF13193">
    <property type="entry name" value="AMP-binding_C"/>
    <property type="match status" value="1"/>
</dbReference>
<dbReference type="RefSeq" id="XP_028143022.1">
    <property type="nucleotide sequence ID" value="XM_028287221.1"/>
</dbReference>
<dbReference type="PANTHER" id="PTHR43201:SF12">
    <property type="entry name" value="AMP-DEPENDENT SYNTHETASE_LIGASE DOMAIN-CONTAINING PROTEIN"/>
    <property type="match status" value="1"/>
</dbReference>
<dbReference type="Gene3D" id="3.30.300.30">
    <property type="match status" value="1"/>
</dbReference>
<dbReference type="RefSeq" id="XP_028143024.1">
    <property type="nucleotide sequence ID" value="XM_028287223.1"/>
</dbReference>